<accession>A0ABQ7ALR9</accession>
<keyword evidence="5" id="KW-0539">Nucleus</keyword>
<evidence type="ECO:0000256" key="5">
    <source>
        <dbReference type="ARBA" id="ARBA00023242"/>
    </source>
</evidence>
<keyword evidence="10" id="KW-1185">Reference proteome</keyword>
<dbReference type="Proteomes" id="UP000266723">
    <property type="component" value="Unassembled WGS sequence"/>
</dbReference>
<comment type="subcellular location">
    <subcellularLocation>
        <location evidence="1">Nucleus</location>
    </subcellularLocation>
</comment>
<dbReference type="Pfam" id="PF14559">
    <property type="entry name" value="TPR_19"/>
    <property type="match status" value="1"/>
</dbReference>
<evidence type="ECO:0000256" key="3">
    <source>
        <dbReference type="ARBA" id="ARBA00022803"/>
    </source>
</evidence>
<keyword evidence="4" id="KW-0175">Coiled coil</keyword>
<feature type="region of interest" description="Disordered" evidence="8">
    <location>
        <begin position="1"/>
        <end position="20"/>
    </location>
</feature>
<dbReference type="EMBL" id="QGKV02002055">
    <property type="protein sequence ID" value="KAF3498568.1"/>
    <property type="molecule type" value="Genomic_DNA"/>
</dbReference>
<evidence type="ECO:0000313" key="9">
    <source>
        <dbReference type="EMBL" id="KAF3498568.1"/>
    </source>
</evidence>
<proteinExistence type="inferred from homology"/>
<feature type="region of interest" description="Disordered" evidence="8">
    <location>
        <begin position="283"/>
        <end position="306"/>
    </location>
</feature>
<dbReference type="PROSITE" id="PS50005">
    <property type="entry name" value="TPR"/>
    <property type="match status" value="2"/>
</dbReference>
<dbReference type="InterPro" id="IPR044961">
    <property type="entry name" value="MS5/SDI1"/>
</dbReference>
<dbReference type="SMART" id="SM00028">
    <property type="entry name" value="TPR"/>
    <property type="match status" value="2"/>
</dbReference>
<dbReference type="InterPro" id="IPR019734">
    <property type="entry name" value="TPR_rpt"/>
</dbReference>
<dbReference type="Gene3D" id="1.25.40.10">
    <property type="entry name" value="Tetratricopeptide repeat domain"/>
    <property type="match status" value="2"/>
</dbReference>
<sequence length="870" mass="98621">MMKDVFRPTKSATCSPAKPLGISRTRSESFHAIHKVPVGDSPYVRTKNVQRKTPKRAIPLFWSAINARDRVDSALKDMAIVMKQQDRAEEAIKSLRVRCSDQAHESLDNILLDPYKRCGRLDDQIALLKHKLFLIQKGLAFNGKRTKTARSQGKKFQVSVEQEATRLLGNLGWALMQRDNFVEAEDAYWRALSIAPDNNKMCNLGICLMKQGRIDEAKETLRRVKPAVVDGPRGVDSHLKAYERAQQMLNDLGSETMRRGGDDRVEQRRLFDAMFGSSSIWQPQPCREQSVKPKPTPDLRNDEYGDENVKTNVNVNVFVNNPLRVDAKLFFSSKLRQIYFLDCGLPDNKEFEEAMIMAVLGTEMKVVDKKRLKNSSNGVEAEVELDDNEKDESSGDENEAGRDEELDKKLGKQRRRAMAAARGGRKSQSSRNTYKDKGGRSQNSKIHTNMSGCAKMMKDVFRPTKSASCSPAKPLGISRTRSGSFHAIHKVPVGDTLYVKAKNVQRRTPKRAIPLFWSAINVRDRVDNALKDMAIVMKQQDRAEEAIEAIKSLRVRCSDQAHESLDNILLDLYEVLTLQQKQNILCFLLQLLEFVLKCVAFNGKRTKTARSQGKKFQVSVEQEATRLLGKLGWALMQRDNFVEAEDAYRRALSIEQGRIDEAKETLRRVKPTVVDGPRGVDSHLKAYERTQQMLNDLGSETMRRGGDDRVEKRRLFDAMFGSSFIWQLQPCREQSVKPKPKPDLRNDENVKTNVNVNVVVTNPLRVDAKPFFSSELVSNNEKLKRTRSSSQTMGMLSCGEEETNTNKRLSMEKKAIDCGLPNNKEFCISIDPKVALNLLSHCFTVMVKFIKFKGSEVVKFIKFKGSEVSV</sequence>
<comment type="similarity">
    <text evidence="6">Belongs to the MS5 protein family.</text>
</comment>
<keyword evidence="3 7" id="KW-0802">TPR repeat</keyword>
<feature type="compositionally biased region" description="Acidic residues" evidence="8">
    <location>
        <begin position="381"/>
        <end position="398"/>
    </location>
</feature>
<feature type="repeat" description="TPR" evidence="7">
    <location>
        <begin position="625"/>
        <end position="658"/>
    </location>
</feature>
<comment type="caution">
    <text evidence="9">The sequence shown here is derived from an EMBL/GenBank/DDBJ whole genome shotgun (WGS) entry which is preliminary data.</text>
</comment>
<gene>
    <name evidence="9" type="ORF">DY000_02055970</name>
</gene>
<organism evidence="9 10">
    <name type="scientific">Brassica cretica</name>
    <name type="common">Mustard</name>
    <dbReference type="NCBI Taxonomy" id="69181"/>
    <lineage>
        <taxon>Eukaryota</taxon>
        <taxon>Viridiplantae</taxon>
        <taxon>Streptophyta</taxon>
        <taxon>Embryophyta</taxon>
        <taxon>Tracheophyta</taxon>
        <taxon>Spermatophyta</taxon>
        <taxon>Magnoliopsida</taxon>
        <taxon>eudicotyledons</taxon>
        <taxon>Gunneridae</taxon>
        <taxon>Pentapetalae</taxon>
        <taxon>rosids</taxon>
        <taxon>malvids</taxon>
        <taxon>Brassicales</taxon>
        <taxon>Brassicaceae</taxon>
        <taxon>Brassiceae</taxon>
        <taxon>Brassica</taxon>
    </lineage>
</organism>
<dbReference type="PANTHER" id="PTHR36326">
    <property type="entry name" value="PROTEIN POLLENLESS 3-LIKE 2"/>
    <property type="match status" value="1"/>
</dbReference>
<feature type="compositionally biased region" description="Basic and acidic residues" evidence="8">
    <location>
        <begin position="399"/>
        <end position="410"/>
    </location>
</feature>
<evidence type="ECO:0000256" key="7">
    <source>
        <dbReference type="PROSITE-ProRule" id="PRU00339"/>
    </source>
</evidence>
<evidence type="ECO:0000313" key="10">
    <source>
        <dbReference type="Proteomes" id="UP000266723"/>
    </source>
</evidence>
<protein>
    <submittedName>
        <fullName evidence="9">Uncharacterized protein</fullName>
    </submittedName>
</protein>
<dbReference type="SUPFAM" id="SSF48452">
    <property type="entry name" value="TPR-like"/>
    <property type="match status" value="2"/>
</dbReference>
<evidence type="ECO:0000256" key="4">
    <source>
        <dbReference type="ARBA" id="ARBA00023054"/>
    </source>
</evidence>
<name>A0ABQ7ALR9_BRACR</name>
<evidence type="ECO:0000256" key="6">
    <source>
        <dbReference type="ARBA" id="ARBA00025750"/>
    </source>
</evidence>
<feature type="compositionally biased region" description="Basic and acidic residues" evidence="8">
    <location>
        <begin position="289"/>
        <end position="306"/>
    </location>
</feature>
<dbReference type="PANTHER" id="PTHR36326:SF7">
    <property type="entry name" value="PROTEIN POLLENLESS 3-LIKE 2"/>
    <property type="match status" value="1"/>
</dbReference>
<feature type="region of interest" description="Disordered" evidence="8">
    <location>
        <begin position="374"/>
        <end position="447"/>
    </location>
</feature>
<evidence type="ECO:0000256" key="1">
    <source>
        <dbReference type="ARBA" id="ARBA00004123"/>
    </source>
</evidence>
<feature type="region of interest" description="Disordered" evidence="8">
    <location>
        <begin position="784"/>
        <end position="804"/>
    </location>
</feature>
<feature type="repeat" description="TPR" evidence="7">
    <location>
        <begin position="165"/>
        <end position="198"/>
    </location>
</feature>
<evidence type="ECO:0000256" key="2">
    <source>
        <dbReference type="ARBA" id="ARBA00022737"/>
    </source>
</evidence>
<evidence type="ECO:0000256" key="8">
    <source>
        <dbReference type="SAM" id="MobiDB-lite"/>
    </source>
</evidence>
<reference evidence="9 10" key="1">
    <citation type="journal article" date="2020" name="BMC Genomics">
        <title>Intraspecific diversification of the crop wild relative Brassica cretica Lam. using demographic model selection.</title>
        <authorList>
            <person name="Kioukis A."/>
            <person name="Michalopoulou V.A."/>
            <person name="Briers L."/>
            <person name="Pirintsos S."/>
            <person name="Studholme D.J."/>
            <person name="Pavlidis P."/>
            <person name="Sarris P.F."/>
        </authorList>
    </citation>
    <scope>NUCLEOTIDE SEQUENCE [LARGE SCALE GENOMIC DNA]</scope>
    <source>
        <strain evidence="10">cv. PFS-1207/04</strain>
    </source>
</reference>
<dbReference type="InterPro" id="IPR011990">
    <property type="entry name" value="TPR-like_helical_dom_sf"/>
</dbReference>
<keyword evidence="2" id="KW-0677">Repeat</keyword>